<dbReference type="NCBIfam" id="NF004935">
    <property type="entry name" value="PRK06288.1"/>
    <property type="match status" value="1"/>
</dbReference>
<evidence type="ECO:0000259" key="7">
    <source>
        <dbReference type="PROSITE" id="PS00716"/>
    </source>
</evidence>
<evidence type="ECO:0000256" key="5">
    <source>
        <dbReference type="RuleBase" id="RU362124"/>
    </source>
</evidence>
<dbReference type="InterPro" id="IPR013324">
    <property type="entry name" value="RNA_pol_sigma_r3/r4-like"/>
</dbReference>
<dbReference type="STRING" id="1555112.LIP_1675"/>
<gene>
    <name evidence="8" type="ORF">LIP_1675</name>
</gene>
<keyword evidence="3 5" id="KW-0238">DNA-binding</keyword>
<dbReference type="Pfam" id="PF04539">
    <property type="entry name" value="Sigma70_r3"/>
    <property type="match status" value="1"/>
</dbReference>
<dbReference type="NCBIfam" id="NF005413">
    <property type="entry name" value="PRK06986.1"/>
    <property type="match status" value="1"/>
</dbReference>
<dbReference type="Gene3D" id="1.10.1740.10">
    <property type="match status" value="1"/>
</dbReference>
<comment type="function">
    <text evidence="5">Sigma factors are initiation factors that promote the attachment of RNA polymerase to specific initiation sites and are then released.</text>
</comment>
<dbReference type="AlphaFoldDB" id="A0A0K2SK79"/>
<dbReference type="NCBIfam" id="TIGR02937">
    <property type="entry name" value="sigma70-ECF"/>
    <property type="match status" value="1"/>
</dbReference>
<dbReference type="InterPro" id="IPR000943">
    <property type="entry name" value="RNA_pol_sigma70"/>
</dbReference>
<dbReference type="SUPFAM" id="SSF88946">
    <property type="entry name" value="Sigma2 domain of RNA polymerase sigma factors"/>
    <property type="match status" value="1"/>
</dbReference>
<feature type="domain" description="RNA polymerase sigma-70" evidence="6">
    <location>
        <begin position="58"/>
        <end position="71"/>
    </location>
</feature>
<dbReference type="OrthoDB" id="9799825at2"/>
<dbReference type="InterPro" id="IPR007624">
    <property type="entry name" value="RNA_pol_sigma70_r3"/>
</dbReference>
<evidence type="ECO:0000256" key="1">
    <source>
        <dbReference type="ARBA" id="ARBA00023015"/>
    </source>
</evidence>
<evidence type="ECO:0000256" key="3">
    <source>
        <dbReference type="ARBA" id="ARBA00023125"/>
    </source>
</evidence>
<dbReference type="GO" id="GO:0003677">
    <property type="term" value="F:DNA binding"/>
    <property type="evidence" value="ECO:0007669"/>
    <property type="project" value="UniProtKB-KW"/>
</dbReference>
<evidence type="ECO:0000259" key="6">
    <source>
        <dbReference type="PROSITE" id="PS00715"/>
    </source>
</evidence>
<protein>
    <recommendedName>
        <fullName evidence="5">RNA polymerase sigma factor</fullName>
    </recommendedName>
</protein>
<keyword evidence="4 5" id="KW-0804">Transcription</keyword>
<dbReference type="InterPro" id="IPR007630">
    <property type="entry name" value="RNA_pol_sigma70_r4"/>
</dbReference>
<dbReference type="RefSeq" id="WP_068136492.1">
    <property type="nucleotide sequence ID" value="NZ_AP014924.1"/>
</dbReference>
<keyword evidence="2 5" id="KW-0731">Sigma factor</keyword>
<dbReference type="InterPro" id="IPR014284">
    <property type="entry name" value="RNA_pol_sigma-70_dom"/>
</dbReference>
<dbReference type="PANTHER" id="PTHR30385">
    <property type="entry name" value="SIGMA FACTOR F FLAGELLAR"/>
    <property type="match status" value="1"/>
</dbReference>
<reference evidence="9" key="1">
    <citation type="submission" date="2015-07" db="EMBL/GenBank/DDBJ databases">
        <title>Complete genome sequence and phylogenetic analysis of Limnochorda pilosa.</title>
        <authorList>
            <person name="Watanabe M."/>
            <person name="Kojima H."/>
            <person name="Fukui M."/>
        </authorList>
    </citation>
    <scope>NUCLEOTIDE SEQUENCE [LARGE SCALE GENOMIC DNA]</scope>
    <source>
        <strain evidence="9">HC45</strain>
    </source>
</reference>
<dbReference type="GO" id="GO:0006352">
    <property type="term" value="P:DNA-templated transcription initiation"/>
    <property type="evidence" value="ECO:0007669"/>
    <property type="project" value="InterPro"/>
</dbReference>
<dbReference type="Pfam" id="PF04545">
    <property type="entry name" value="Sigma70_r4"/>
    <property type="match status" value="1"/>
</dbReference>
<accession>A0A0K2SK79</accession>
<dbReference type="CDD" id="cd06171">
    <property type="entry name" value="Sigma70_r4"/>
    <property type="match status" value="1"/>
</dbReference>
<reference evidence="9" key="2">
    <citation type="journal article" date="2016" name="Int. J. Syst. Evol. Microbiol.">
        <title>Complete genome sequence and cell structure of Limnochorda pilosa, a Gram-negative spore-former within the phylum Firmicutes.</title>
        <authorList>
            <person name="Watanabe M."/>
            <person name="Kojima H."/>
            <person name="Fukui M."/>
        </authorList>
    </citation>
    <scope>NUCLEOTIDE SEQUENCE [LARGE SCALE GENOMIC DNA]</scope>
    <source>
        <strain evidence="9">HC45</strain>
    </source>
</reference>
<keyword evidence="9" id="KW-1185">Reference proteome</keyword>
<dbReference type="Pfam" id="PF04542">
    <property type="entry name" value="Sigma70_r2"/>
    <property type="match status" value="1"/>
</dbReference>
<organism evidence="8 9">
    <name type="scientific">Limnochorda pilosa</name>
    <dbReference type="NCBI Taxonomy" id="1555112"/>
    <lineage>
        <taxon>Bacteria</taxon>
        <taxon>Bacillati</taxon>
        <taxon>Bacillota</taxon>
        <taxon>Limnochordia</taxon>
        <taxon>Limnochordales</taxon>
        <taxon>Limnochordaceae</taxon>
        <taxon>Limnochorda</taxon>
    </lineage>
</organism>
<evidence type="ECO:0000313" key="8">
    <source>
        <dbReference type="EMBL" id="BAS27521.1"/>
    </source>
</evidence>
<dbReference type="PROSITE" id="PS00716">
    <property type="entry name" value="SIGMA70_2"/>
    <property type="match status" value="1"/>
</dbReference>
<dbReference type="GO" id="GO:0016987">
    <property type="term" value="F:sigma factor activity"/>
    <property type="evidence" value="ECO:0007669"/>
    <property type="project" value="UniProtKB-KW"/>
</dbReference>
<dbReference type="GO" id="GO:0003899">
    <property type="term" value="F:DNA-directed RNA polymerase activity"/>
    <property type="evidence" value="ECO:0007669"/>
    <property type="project" value="InterPro"/>
</dbReference>
<dbReference type="NCBIfam" id="TIGR02479">
    <property type="entry name" value="FliA_WhiG"/>
    <property type="match status" value="1"/>
</dbReference>
<feature type="domain" description="RNA polymerase sigma-70" evidence="7">
    <location>
        <begin position="225"/>
        <end position="251"/>
    </location>
</feature>
<dbReference type="InterPro" id="IPR013325">
    <property type="entry name" value="RNA_pol_sigma_r2"/>
</dbReference>
<evidence type="ECO:0000256" key="4">
    <source>
        <dbReference type="ARBA" id="ARBA00023163"/>
    </source>
</evidence>
<comment type="similarity">
    <text evidence="5">Belongs to the sigma-70 factor family.</text>
</comment>
<dbReference type="KEGG" id="lpil:LIP_1675"/>
<evidence type="ECO:0000256" key="2">
    <source>
        <dbReference type="ARBA" id="ARBA00023082"/>
    </source>
</evidence>
<dbReference type="PRINTS" id="PR00046">
    <property type="entry name" value="SIGMA70FCT"/>
</dbReference>
<dbReference type="SUPFAM" id="SSF88659">
    <property type="entry name" value="Sigma3 and sigma4 domains of RNA polymerase sigma factors"/>
    <property type="match status" value="2"/>
</dbReference>
<dbReference type="PIRSF" id="PIRSF000770">
    <property type="entry name" value="RNA_pol_sigma-SigE/K"/>
    <property type="match status" value="1"/>
</dbReference>
<proteinExistence type="inferred from homology"/>
<sequence length="256" mass="29079">MARQVEARAFGESELWQAFKQTRDPEVRERLILRYASLVKYVAGRIAIGLPRSVDFDDLLSYGIFGLIDAVEKFDPQREVKFETYAIARIRGAILDGLRSTDWIPRSVRQKARELEETVAALESRLGRAAGDAEIAAALHLSMDEYHQLLSDIQATTVLSLEEAWSQQGEEEGLRVRETVADPTSEDPEERIANREMKAELVEALDRLPERERLVITLYYYEGLTLKEIGRVLGVSESRISQIHTKAVVRLRAHLS</sequence>
<dbReference type="Gene3D" id="1.20.140.160">
    <property type="match status" value="1"/>
</dbReference>
<keyword evidence="1 5" id="KW-0805">Transcription regulation</keyword>
<dbReference type="InterPro" id="IPR012845">
    <property type="entry name" value="RNA_pol_sigma_FliA_WhiG"/>
</dbReference>
<evidence type="ECO:0000313" key="9">
    <source>
        <dbReference type="Proteomes" id="UP000065807"/>
    </source>
</evidence>
<dbReference type="Proteomes" id="UP000065807">
    <property type="component" value="Chromosome"/>
</dbReference>
<name>A0A0K2SK79_LIMPI</name>
<dbReference type="EMBL" id="AP014924">
    <property type="protein sequence ID" value="BAS27521.1"/>
    <property type="molecule type" value="Genomic_DNA"/>
</dbReference>
<dbReference type="PROSITE" id="PS00715">
    <property type="entry name" value="SIGMA70_1"/>
    <property type="match status" value="1"/>
</dbReference>
<dbReference type="PATRIC" id="fig|1555112.3.peg.1708"/>
<dbReference type="InterPro" id="IPR007627">
    <property type="entry name" value="RNA_pol_sigma70_r2"/>
</dbReference>
<dbReference type="PANTHER" id="PTHR30385:SF7">
    <property type="entry name" value="RNA POLYMERASE SIGMA FACTOR FLIA"/>
    <property type="match status" value="1"/>
</dbReference>